<organism evidence="7">
    <name type="scientific">marine sediment metagenome</name>
    <dbReference type="NCBI Taxonomy" id="412755"/>
    <lineage>
        <taxon>unclassified sequences</taxon>
        <taxon>metagenomes</taxon>
        <taxon>ecological metagenomes</taxon>
    </lineage>
</organism>
<dbReference type="InterPro" id="IPR051533">
    <property type="entry name" value="WaaL-like"/>
</dbReference>
<evidence type="ECO:0000256" key="1">
    <source>
        <dbReference type="ARBA" id="ARBA00004141"/>
    </source>
</evidence>
<dbReference type="Pfam" id="PF04932">
    <property type="entry name" value="Wzy_C"/>
    <property type="match status" value="1"/>
</dbReference>
<sequence>MDILKKTTEYTLIAGLVLCATLYSTETLVKRVPARDIAWCLTAIVLVLTIRRIDFSVLKQWIFPAFAGYLIVTLISGYFAANFGEWYYDCSRTSLMMVYLFLAVSVIDKDIAKPIIILAIGLGVYGLMFWPVATMGNKNFWGQANFLMLVLCVYSIFHYKGFWQQIGLAGGWLAFANILVSRPKSVWLACIVFVLAVSVFYRKAFLIAVVLTVVVGGVFLIFPEKVGLPSSLTIRLEQWRETLRMTEDNFMVGAGNWKIAVNDYAYNLKASPEAGMTQFFKSPHNDYLWVLAEKSIFGLFFYIAIFALGLFYAYKSRNVFIFAGLAGYMTIAFFSFPQERPFPSMFLVLLLALAVKGYHIKSKFRFPRPVFYIVALSILGAGMVSFHARYVGQVNYRRARFETTYPRAIERLSNISVFSTLDHYTTPYYWLRASLQAKAGNKEESLKDYKLAVEANPGNIYAQSSLGLALYQDGQVNEAIECYEKALAIRPDFEIAKSNIAMIKKGL</sequence>
<protein>
    <recommendedName>
        <fullName evidence="6">O-antigen ligase-related domain-containing protein</fullName>
    </recommendedName>
</protein>
<feature type="transmembrane region" description="Helical" evidence="5">
    <location>
        <begin position="61"/>
        <end position="80"/>
    </location>
</feature>
<dbReference type="InterPro" id="IPR019734">
    <property type="entry name" value="TPR_rpt"/>
</dbReference>
<dbReference type="AlphaFoldDB" id="A0A0F9W8P2"/>
<feature type="transmembrane region" description="Helical" evidence="5">
    <location>
        <begin position="319"/>
        <end position="336"/>
    </location>
</feature>
<dbReference type="PANTHER" id="PTHR37422:SF13">
    <property type="entry name" value="LIPOPOLYSACCHARIDE BIOSYNTHESIS PROTEIN PA4999-RELATED"/>
    <property type="match status" value="1"/>
</dbReference>
<dbReference type="GO" id="GO:0016020">
    <property type="term" value="C:membrane"/>
    <property type="evidence" value="ECO:0007669"/>
    <property type="project" value="UniProtKB-SubCell"/>
</dbReference>
<dbReference type="Pfam" id="PF00515">
    <property type="entry name" value="TPR_1"/>
    <property type="match status" value="1"/>
</dbReference>
<dbReference type="PROSITE" id="PS50005">
    <property type="entry name" value="TPR"/>
    <property type="match status" value="1"/>
</dbReference>
<feature type="transmembrane region" description="Helical" evidence="5">
    <location>
        <begin position="296"/>
        <end position="314"/>
    </location>
</feature>
<dbReference type="PROSITE" id="PS50293">
    <property type="entry name" value="TPR_REGION"/>
    <property type="match status" value="1"/>
</dbReference>
<feature type="transmembrane region" description="Helical" evidence="5">
    <location>
        <begin position="206"/>
        <end position="222"/>
    </location>
</feature>
<evidence type="ECO:0000256" key="2">
    <source>
        <dbReference type="ARBA" id="ARBA00022692"/>
    </source>
</evidence>
<dbReference type="SMART" id="SM00028">
    <property type="entry name" value="TPR"/>
    <property type="match status" value="2"/>
</dbReference>
<keyword evidence="2 5" id="KW-0812">Transmembrane</keyword>
<evidence type="ECO:0000256" key="5">
    <source>
        <dbReference type="SAM" id="Phobius"/>
    </source>
</evidence>
<reference evidence="7" key="1">
    <citation type="journal article" date="2015" name="Nature">
        <title>Complex archaea that bridge the gap between prokaryotes and eukaryotes.</title>
        <authorList>
            <person name="Spang A."/>
            <person name="Saw J.H."/>
            <person name="Jorgensen S.L."/>
            <person name="Zaremba-Niedzwiedzka K."/>
            <person name="Martijn J."/>
            <person name="Lind A.E."/>
            <person name="van Eijk R."/>
            <person name="Schleper C."/>
            <person name="Guy L."/>
            <person name="Ettema T.J."/>
        </authorList>
    </citation>
    <scope>NUCLEOTIDE SEQUENCE</scope>
</reference>
<keyword evidence="4 5" id="KW-0472">Membrane</keyword>
<keyword evidence="3 5" id="KW-1133">Transmembrane helix</keyword>
<evidence type="ECO:0000259" key="6">
    <source>
        <dbReference type="Pfam" id="PF04932"/>
    </source>
</evidence>
<dbReference type="Gene3D" id="1.25.40.10">
    <property type="entry name" value="Tetratricopeptide repeat domain"/>
    <property type="match status" value="1"/>
</dbReference>
<feature type="transmembrane region" description="Helical" evidence="5">
    <location>
        <begin position="370"/>
        <end position="390"/>
    </location>
</feature>
<dbReference type="InterPro" id="IPR011990">
    <property type="entry name" value="TPR-like_helical_dom_sf"/>
</dbReference>
<gene>
    <name evidence="7" type="ORF">LCGC14_0390480</name>
</gene>
<dbReference type="Pfam" id="PF13181">
    <property type="entry name" value="TPR_8"/>
    <property type="match status" value="1"/>
</dbReference>
<dbReference type="EMBL" id="LAZR01000326">
    <property type="protein sequence ID" value="KKN74428.1"/>
    <property type="molecule type" value="Genomic_DNA"/>
</dbReference>
<accession>A0A0F9W8P2</accession>
<feature type="transmembrane region" description="Helical" evidence="5">
    <location>
        <begin position="185"/>
        <end position="201"/>
    </location>
</feature>
<feature type="domain" description="O-antigen ligase-related" evidence="6">
    <location>
        <begin position="171"/>
        <end position="303"/>
    </location>
</feature>
<dbReference type="SUPFAM" id="SSF48452">
    <property type="entry name" value="TPR-like"/>
    <property type="match status" value="1"/>
</dbReference>
<proteinExistence type="predicted"/>
<feature type="transmembrane region" description="Helical" evidence="5">
    <location>
        <begin position="86"/>
        <end position="107"/>
    </location>
</feature>
<dbReference type="PANTHER" id="PTHR37422">
    <property type="entry name" value="TEICHURONIC ACID BIOSYNTHESIS PROTEIN TUAE"/>
    <property type="match status" value="1"/>
</dbReference>
<evidence type="ECO:0000256" key="3">
    <source>
        <dbReference type="ARBA" id="ARBA00022989"/>
    </source>
</evidence>
<name>A0A0F9W8P2_9ZZZZ</name>
<feature type="transmembrane region" description="Helical" evidence="5">
    <location>
        <begin position="139"/>
        <end position="157"/>
    </location>
</feature>
<evidence type="ECO:0000313" key="7">
    <source>
        <dbReference type="EMBL" id="KKN74428.1"/>
    </source>
</evidence>
<comment type="subcellular location">
    <subcellularLocation>
        <location evidence="1">Membrane</location>
        <topology evidence="1">Multi-pass membrane protein</topology>
    </subcellularLocation>
</comment>
<comment type="caution">
    <text evidence="7">The sequence shown here is derived from an EMBL/GenBank/DDBJ whole genome shotgun (WGS) entry which is preliminary data.</text>
</comment>
<feature type="transmembrane region" description="Helical" evidence="5">
    <location>
        <begin position="7"/>
        <end position="24"/>
    </location>
</feature>
<feature type="transmembrane region" description="Helical" evidence="5">
    <location>
        <begin position="114"/>
        <end position="133"/>
    </location>
</feature>
<evidence type="ECO:0000256" key="4">
    <source>
        <dbReference type="ARBA" id="ARBA00023136"/>
    </source>
</evidence>
<dbReference type="InterPro" id="IPR007016">
    <property type="entry name" value="O-antigen_ligase-rel_domated"/>
</dbReference>